<protein>
    <submittedName>
        <fullName evidence="1">Uncharacterized protein</fullName>
    </submittedName>
</protein>
<proteinExistence type="predicted"/>
<dbReference type="AlphaFoldDB" id="A0AAF1A124"/>
<name>A0AAF1A124_SOLVR</name>
<dbReference type="EMBL" id="CP133623">
    <property type="protein sequence ID" value="WMV59071.1"/>
    <property type="molecule type" value="Genomic_DNA"/>
</dbReference>
<sequence length="61" mass="7220">SDRGTQFTFQIWRSFQKGLGTRVKVSITLHRWNNNYHLSIHMDPLEALYERRCRSPIGVTT</sequence>
<gene>
    <name evidence="1" type="ORF">MTR67_052456</name>
</gene>
<keyword evidence="2" id="KW-1185">Reference proteome</keyword>
<reference evidence="1" key="1">
    <citation type="submission" date="2023-08" db="EMBL/GenBank/DDBJ databases">
        <title>A de novo genome assembly of Solanum verrucosum Schlechtendal, a Mexican diploid species geographically isolated from the other diploid A-genome species in potato relatives.</title>
        <authorList>
            <person name="Hosaka K."/>
        </authorList>
    </citation>
    <scope>NUCLEOTIDE SEQUENCE</scope>
    <source>
        <tissue evidence="1">Young leaves</tissue>
    </source>
</reference>
<accession>A0AAF1A124</accession>
<feature type="non-terminal residue" evidence="1">
    <location>
        <position position="1"/>
    </location>
</feature>
<evidence type="ECO:0000313" key="1">
    <source>
        <dbReference type="EMBL" id="WMV59071.1"/>
    </source>
</evidence>
<dbReference type="Proteomes" id="UP001234989">
    <property type="component" value="Chromosome 12"/>
</dbReference>
<evidence type="ECO:0000313" key="2">
    <source>
        <dbReference type="Proteomes" id="UP001234989"/>
    </source>
</evidence>
<organism evidence="1 2">
    <name type="scientific">Solanum verrucosum</name>
    <dbReference type="NCBI Taxonomy" id="315347"/>
    <lineage>
        <taxon>Eukaryota</taxon>
        <taxon>Viridiplantae</taxon>
        <taxon>Streptophyta</taxon>
        <taxon>Embryophyta</taxon>
        <taxon>Tracheophyta</taxon>
        <taxon>Spermatophyta</taxon>
        <taxon>Magnoliopsida</taxon>
        <taxon>eudicotyledons</taxon>
        <taxon>Gunneridae</taxon>
        <taxon>Pentapetalae</taxon>
        <taxon>asterids</taxon>
        <taxon>lamiids</taxon>
        <taxon>Solanales</taxon>
        <taxon>Solanaceae</taxon>
        <taxon>Solanoideae</taxon>
        <taxon>Solaneae</taxon>
        <taxon>Solanum</taxon>
    </lineage>
</organism>